<feature type="region of interest" description="Disordered" evidence="1">
    <location>
        <begin position="132"/>
        <end position="162"/>
    </location>
</feature>
<dbReference type="Proteomes" id="UP001189429">
    <property type="component" value="Unassembled WGS sequence"/>
</dbReference>
<proteinExistence type="predicted"/>
<organism evidence="2 3">
    <name type="scientific">Prorocentrum cordatum</name>
    <dbReference type="NCBI Taxonomy" id="2364126"/>
    <lineage>
        <taxon>Eukaryota</taxon>
        <taxon>Sar</taxon>
        <taxon>Alveolata</taxon>
        <taxon>Dinophyceae</taxon>
        <taxon>Prorocentrales</taxon>
        <taxon>Prorocentraceae</taxon>
        <taxon>Prorocentrum</taxon>
    </lineage>
</organism>
<gene>
    <name evidence="2" type="ORF">PCOR1329_LOCUS42798</name>
</gene>
<comment type="caution">
    <text evidence="2">The sequence shown here is derived from an EMBL/GenBank/DDBJ whole genome shotgun (WGS) entry which is preliminary data.</text>
</comment>
<accession>A0ABN9TWH1</accession>
<feature type="compositionally biased region" description="Polar residues" evidence="1">
    <location>
        <begin position="24"/>
        <end position="33"/>
    </location>
</feature>
<evidence type="ECO:0000313" key="3">
    <source>
        <dbReference type="Proteomes" id="UP001189429"/>
    </source>
</evidence>
<sequence>EYDVKSLQRVRLGLRPVIWPPRQRPQSNPATAQQPPPPRLRHLVDRVKSQAGAAEPNVSFAADARARSARALGSKGAQPGGAGAGGGEDWMSTGGGFYMDFDDLLCFFEDGGVDDMSDADCAAALAAGASAPTSPAVAIPGVDRPGQAELGGENDGLSRLSQ</sequence>
<dbReference type="EMBL" id="CAUYUJ010015142">
    <property type="protein sequence ID" value="CAK0850376.1"/>
    <property type="molecule type" value="Genomic_DNA"/>
</dbReference>
<feature type="compositionally biased region" description="Gly residues" evidence="1">
    <location>
        <begin position="78"/>
        <end position="89"/>
    </location>
</feature>
<feature type="region of interest" description="Disordered" evidence="1">
    <location>
        <begin position="65"/>
        <end position="89"/>
    </location>
</feature>
<name>A0ABN9TWH1_9DINO</name>
<reference evidence="2" key="1">
    <citation type="submission" date="2023-10" db="EMBL/GenBank/DDBJ databases">
        <authorList>
            <person name="Chen Y."/>
            <person name="Shah S."/>
            <person name="Dougan E. K."/>
            <person name="Thang M."/>
            <person name="Chan C."/>
        </authorList>
    </citation>
    <scope>NUCLEOTIDE SEQUENCE [LARGE SCALE GENOMIC DNA]</scope>
</reference>
<feature type="non-terminal residue" evidence="2">
    <location>
        <position position="162"/>
    </location>
</feature>
<evidence type="ECO:0000256" key="1">
    <source>
        <dbReference type="SAM" id="MobiDB-lite"/>
    </source>
</evidence>
<keyword evidence="3" id="KW-1185">Reference proteome</keyword>
<feature type="region of interest" description="Disordered" evidence="1">
    <location>
        <begin position="15"/>
        <end position="40"/>
    </location>
</feature>
<protein>
    <submittedName>
        <fullName evidence="2">Uncharacterized protein</fullName>
    </submittedName>
</protein>
<evidence type="ECO:0000313" key="2">
    <source>
        <dbReference type="EMBL" id="CAK0850376.1"/>
    </source>
</evidence>
<feature type="non-terminal residue" evidence="2">
    <location>
        <position position="1"/>
    </location>
</feature>